<proteinExistence type="predicted"/>
<name>J9BQ06_9ZZZZ</name>
<dbReference type="EMBL" id="AMCI01009345">
    <property type="protein sequence ID" value="EJW89645.1"/>
    <property type="molecule type" value="Genomic_DNA"/>
</dbReference>
<protein>
    <submittedName>
        <fullName evidence="1">Uncharacterized protein</fullName>
    </submittedName>
</protein>
<organism evidence="1">
    <name type="scientific">gut metagenome</name>
    <dbReference type="NCBI Taxonomy" id="749906"/>
    <lineage>
        <taxon>unclassified sequences</taxon>
        <taxon>metagenomes</taxon>
        <taxon>organismal metagenomes</taxon>
    </lineage>
</organism>
<comment type="caution">
    <text evidence="1">The sequence shown here is derived from an EMBL/GenBank/DDBJ whole genome shotgun (WGS) entry which is preliminary data.</text>
</comment>
<accession>J9BQ06</accession>
<reference evidence="1" key="1">
    <citation type="journal article" date="2012" name="PLoS ONE">
        <title>Gene sets for utilization of primary and secondary nutrition supplies in the distal gut of endangered iberian lynx.</title>
        <authorList>
            <person name="Alcaide M."/>
            <person name="Messina E."/>
            <person name="Richter M."/>
            <person name="Bargiela R."/>
            <person name="Peplies J."/>
            <person name="Huws S.A."/>
            <person name="Newbold C.J."/>
            <person name="Golyshin P.N."/>
            <person name="Simon M.A."/>
            <person name="Lopez G."/>
            <person name="Yakimov M.M."/>
            <person name="Ferrer M."/>
        </authorList>
    </citation>
    <scope>NUCLEOTIDE SEQUENCE</scope>
</reference>
<dbReference type="AlphaFoldDB" id="J9BQ06"/>
<sequence length="35" mass="4138">MKIYSIMNYVKELSIKWPVNLQRFLAGMMTGRTCN</sequence>
<evidence type="ECO:0000313" key="1">
    <source>
        <dbReference type="EMBL" id="EJW89645.1"/>
    </source>
</evidence>
<gene>
    <name evidence="1" type="ORF">EVA_22245</name>
</gene>